<sequence length="177" mass="19066">MNSAKAPATTTEATEATEVTLRETRWQDLQRLADLESELFGPQAWSLASWWGELAARPRRAYVTAVRGGEIVGYAGVDRGGAVADVMTIAVTPAARGLGLGRRLLHRLVESAEPAEALLLEVRADNAAARALYDSEGFEVVTVRRRYYGEVDALVLRRHLGAAPGAAPGEAQVEAQR</sequence>
<evidence type="ECO:0000256" key="2">
    <source>
        <dbReference type="ARBA" id="ARBA00023315"/>
    </source>
</evidence>
<dbReference type="InterPro" id="IPR000182">
    <property type="entry name" value="GNAT_dom"/>
</dbReference>
<dbReference type="NCBIfam" id="TIGR01575">
    <property type="entry name" value="rimI"/>
    <property type="match status" value="1"/>
</dbReference>
<name>K6X5M5_9MICO</name>
<dbReference type="InterPro" id="IPR016181">
    <property type="entry name" value="Acyl_CoA_acyltransferase"/>
</dbReference>
<comment type="caution">
    <text evidence="4">The sequence shown here is derived from an EMBL/GenBank/DDBJ whole genome shotgun (WGS) entry which is preliminary data.</text>
</comment>
<dbReference type="GO" id="GO:0008080">
    <property type="term" value="F:N-acetyltransferase activity"/>
    <property type="evidence" value="ECO:0007669"/>
    <property type="project" value="InterPro"/>
</dbReference>
<dbReference type="Gene3D" id="3.40.630.30">
    <property type="match status" value="1"/>
</dbReference>
<dbReference type="AlphaFoldDB" id="K6X5M5"/>
<protein>
    <submittedName>
        <fullName evidence="4">Putative ribosomal-protein-alanine acetyltransferase</fullName>
    </submittedName>
</protein>
<dbReference type="OrthoDB" id="529907at2"/>
<dbReference type="SUPFAM" id="SSF55729">
    <property type="entry name" value="Acyl-CoA N-acyltransferases (Nat)"/>
    <property type="match status" value="1"/>
</dbReference>
<feature type="domain" description="N-acetyltransferase" evidence="3">
    <location>
        <begin position="19"/>
        <end position="161"/>
    </location>
</feature>
<dbReference type="InterPro" id="IPR050832">
    <property type="entry name" value="Bact_Acetyltransf"/>
</dbReference>
<dbReference type="PROSITE" id="PS51186">
    <property type="entry name" value="GNAT"/>
    <property type="match status" value="1"/>
</dbReference>
<dbReference type="EMBL" id="BAHD01000003">
    <property type="protein sequence ID" value="GAB94104.1"/>
    <property type="molecule type" value="Genomic_DNA"/>
</dbReference>
<keyword evidence="1 4" id="KW-0808">Transferase</keyword>
<dbReference type="InterPro" id="IPR006464">
    <property type="entry name" value="AcTrfase_RimI/Ard1"/>
</dbReference>
<dbReference type="RefSeq" id="WP_006590637.1">
    <property type="nucleotide sequence ID" value="NZ_BAHD01000003.1"/>
</dbReference>
<evidence type="ECO:0000256" key="1">
    <source>
        <dbReference type="ARBA" id="ARBA00022679"/>
    </source>
</evidence>
<dbReference type="PANTHER" id="PTHR43877:SF2">
    <property type="entry name" value="AMINOALKYLPHOSPHONATE N-ACETYLTRANSFERASE-RELATED"/>
    <property type="match status" value="1"/>
</dbReference>
<dbReference type="Proteomes" id="UP000008366">
    <property type="component" value="Unassembled WGS sequence"/>
</dbReference>
<gene>
    <name evidence="4" type="ORF">KILIM_003_00260</name>
</gene>
<evidence type="ECO:0000259" key="3">
    <source>
        <dbReference type="PROSITE" id="PS51186"/>
    </source>
</evidence>
<dbReference type="eggNOG" id="COG0456">
    <property type="taxonomic scope" value="Bacteria"/>
</dbReference>
<evidence type="ECO:0000313" key="4">
    <source>
        <dbReference type="EMBL" id="GAB94104.1"/>
    </source>
</evidence>
<keyword evidence="2" id="KW-0012">Acyltransferase</keyword>
<accession>K6X5M5</accession>
<proteinExistence type="predicted"/>
<dbReference type="Pfam" id="PF00583">
    <property type="entry name" value="Acetyltransf_1"/>
    <property type="match status" value="1"/>
</dbReference>
<organism evidence="4 5">
    <name type="scientific">Kineosphaera limosa NBRC 100340</name>
    <dbReference type="NCBI Taxonomy" id="1184609"/>
    <lineage>
        <taxon>Bacteria</taxon>
        <taxon>Bacillati</taxon>
        <taxon>Actinomycetota</taxon>
        <taxon>Actinomycetes</taxon>
        <taxon>Micrococcales</taxon>
        <taxon>Dermatophilaceae</taxon>
        <taxon>Kineosphaera</taxon>
    </lineage>
</organism>
<evidence type="ECO:0000313" key="5">
    <source>
        <dbReference type="Proteomes" id="UP000008366"/>
    </source>
</evidence>
<dbReference type="PANTHER" id="PTHR43877">
    <property type="entry name" value="AMINOALKYLPHOSPHONATE N-ACETYLTRANSFERASE-RELATED-RELATED"/>
    <property type="match status" value="1"/>
</dbReference>
<reference evidence="4 5" key="1">
    <citation type="submission" date="2012-08" db="EMBL/GenBank/DDBJ databases">
        <title>Whole genome shotgun sequence of Kineosphaera limosa NBRC 100340.</title>
        <authorList>
            <person name="Yoshida I."/>
            <person name="Isaki S."/>
            <person name="Hosoyama A."/>
            <person name="Tsuchikane K."/>
            <person name="Katsumata H."/>
            <person name="Ando Y."/>
            <person name="Ohji S."/>
            <person name="Hamada M."/>
            <person name="Tamura T."/>
            <person name="Yamazoe A."/>
            <person name="Yamazaki S."/>
            <person name="Fujita N."/>
        </authorList>
    </citation>
    <scope>NUCLEOTIDE SEQUENCE [LARGE SCALE GENOMIC DNA]</scope>
    <source>
        <strain evidence="4 5">NBRC 100340</strain>
    </source>
</reference>
<keyword evidence="5" id="KW-1185">Reference proteome</keyword>
<dbReference type="STRING" id="1184609.KILIM_003_00260"/>